<proteinExistence type="inferred from homology"/>
<dbReference type="CDD" id="cd09280">
    <property type="entry name" value="RNase_HI_eukaryote_like"/>
    <property type="match status" value="1"/>
</dbReference>
<dbReference type="RefSeq" id="XP_036355020.1">
    <property type="nucleotide sequence ID" value="XM_036499127.1"/>
</dbReference>
<comment type="similarity">
    <text evidence="3 9">Belongs to the RNase H family.</text>
</comment>
<comment type="function">
    <text evidence="9">Endonuclease that specifically degrades the RNA of RNA-DNA hybrids.</text>
</comment>
<dbReference type="Gene3D" id="3.30.420.10">
    <property type="entry name" value="Ribonuclease H-like superfamily/Ribonuclease H"/>
    <property type="match status" value="1"/>
</dbReference>
<dbReference type="AlphaFoldDB" id="A0A7E6EJ75"/>
<gene>
    <name evidence="13" type="primary">LOC115229154</name>
</gene>
<evidence type="ECO:0000256" key="2">
    <source>
        <dbReference type="ARBA" id="ARBA00001946"/>
    </source>
</evidence>
<dbReference type="PANTHER" id="PTHR10642">
    <property type="entry name" value="RIBONUCLEASE H1"/>
    <property type="match status" value="1"/>
</dbReference>
<keyword evidence="8 9" id="KW-0460">Magnesium</keyword>
<feature type="region of interest" description="Disordered" evidence="10">
    <location>
        <begin position="106"/>
        <end position="127"/>
    </location>
</feature>
<dbReference type="GO" id="GO:0000287">
    <property type="term" value="F:magnesium ion binding"/>
    <property type="evidence" value="ECO:0007669"/>
    <property type="project" value="UniProtKB-UniRule"/>
</dbReference>
<organism evidence="12 13">
    <name type="scientific">Octopus sinensis</name>
    <name type="common">East Asian common octopus</name>
    <dbReference type="NCBI Taxonomy" id="2607531"/>
    <lineage>
        <taxon>Eukaryota</taxon>
        <taxon>Metazoa</taxon>
        <taxon>Spiralia</taxon>
        <taxon>Lophotrochozoa</taxon>
        <taxon>Mollusca</taxon>
        <taxon>Cephalopoda</taxon>
        <taxon>Coleoidea</taxon>
        <taxon>Octopodiformes</taxon>
        <taxon>Octopoda</taxon>
        <taxon>Incirrata</taxon>
        <taxon>Octopodidae</taxon>
        <taxon>Octopus</taxon>
    </lineage>
</organism>
<evidence type="ECO:0000256" key="6">
    <source>
        <dbReference type="ARBA" id="ARBA00022759"/>
    </source>
</evidence>
<dbReference type="PANTHER" id="PTHR10642:SF26">
    <property type="entry name" value="RIBONUCLEASE H1"/>
    <property type="match status" value="1"/>
</dbReference>
<feature type="domain" description="RNase H type-1" evidence="11">
    <location>
        <begin position="133"/>
        <end position="276"/>
    </location>
</feature>
<dbReference type="GO" id="GO:0003676">
    <property type="term" value="F:nucleic acid binding"/>
    <property type="evidence" value="ECO:0007669"/>
    <property type="project" value="UniProtKB-UniRule"/>
</dbReference>
<dbReference type="InterPro" id="IPR017067">
    <property type="entry name" value="RNase_H1_euk"/>
</dbReference>
<evidence type="ECO:0000313" key="13">
    <source>
        <dbReference type="RefSeq" id="XP_036355020.1"/>
    </source>
</evidence>
<sequence>MSDYPVKKGREPGVHETRTECQEQIKGFYGAKFKKFSTEEEALAFAEIPASDKTLSSVAKSIMLADLDDSEESKEFSTLACNVENDLAKLTTSVKLVIDSKLLTGTTSSEDASESPEKKKSVQKGGFTGKKLADDDKDVFIAGSCLNNGKPDASAGLGVYWGEREKNTSERLGGKQTNNRAVLYAAIRAVEQAKAKNISNLTINTSSEFIMNSITKWLEGWKKNNWMKSNGKEVINKEELQELDKKLEGINVKWVHVDKCCAGNEAADKLANKGAKLPLPE</sequence>
<dbReference type="GO" id="GO:0004523">
    <property type="term" value="F:RNA-DNA hybrid ribonuclease activity"/>
    <property type="evidence" value="ECO:0007669"/>
    <property type="project" value="UniProtKB-UniRule"/>
</dbReference>
<dbReference type="InterPro" id="IPR011320">
    <property type="entry name" value="RNase_H1_N"/>
</dbReference>
<dbReference type="GO" id="GO:0043137">
    <property type="term" value="P:DNA replication, removal of RNA primer"/>
    <property type="evidence" value="ECO:0007669"/>
    <property type="project" value="TreeGrafter"/>
</dbReference>
<comment type="cofactor">
    <cofactor evidence="2 9">
        <name>Mg(2+)</name>
        <dbReference type="ChEBI" id="CHEBI:18420"/>
    </cofactor>
</comment>
<dbReference type="SUPFAM" id="SSF53098">
    <property type="entry name" value="Ribonuclease H-like"/>
    <property type="match status" value="1"/>
</dbReference>
<dbReference type="Pfam" id="PF00075">
    <property type="entry name" value="RNase_H"/>
    <property type="match status" value="1"/>
</dbReference>
<evidence type="ECO:0000313" key="12">
    <source>
        <dbReference type="Proteomes" id="UP000515154"/>
    </source>
</evidence>
<dbReference type="Gene3D" id="3.40.970.10">
    <property type="entry name" value="Ribonuclease H1, N-terminal domain"/>
    <property type="match status" value="1"/>
</dbReference>
<dbReference type="Proteomes" id="UP000515154">
    <property type="component" value="Unplaced"/>
</dbReference>
<dbReference type="InterPro" id="IPR037056">
    <property type="entry name" value="RNase_H1_N_sf"/>
</dbReference>
<dbReference type="SUPFAM" id="SSF55658">
    <property type="entry name" value="L9 N-domain-like"/>
    <property type="match status" value="1"/>
</dbReference>
<comment type="catalytic activity">
    <reaction evidence="1 9">
        <text>Endonucleolytic cleavage to 5'-phosphomonoester.</text>
        <dbReference type="EC" id="3.1.26.4"/>
    </reaction>
</comment>
<dbReference type="InterPro" id="IPR009027">
    <property type="entry name" value="Ribosomal_bL9/RNase_H1_N"/>
</dbReference>
<evidence type="ECO:0000256" key="7">
    <source>
        <dbReference type="ARBA" id="ARBA00022801"/>
    </source>
</evidence>
<evidence type="ECO:0000256" key="3">
    <source>
        <dbReference type="ARBA" id="ARBA00005300"/>
    </source>
</evidence>
<keyword evidence="7 9" id="KW-0378">Hydrolase</keyword>
<keyword evidence="4 9" id="KW-0540">Nuclease</keyword>
<dbReference type="PIRSF" id="PIRSF036852">
    <property type="entry name" value="Ribonuclease_H1_euk"/>
    <property type="match status" value="1"/>
</dbReference>
<dbReference type="InterPro" id="IPR002156">
    <property type="entry name" value="RNaseH_domain"/>
</dbReference>
<accession>A0A7E6EJ75</accession>
<evidence type="ECO:0000256" key="9">
    <source>
        <dbReference type="PIRNR" id="PIRNR036852"/>
    </source>
</evidence>
<name>A0A7E6EJ75_9MOLL</name>
<evidence type="ECO:0000256" key="8">
    <source>
        <dbReference type="ARBA" id="ARBA00022842"/>
    </source>
</evidence>
<keyword evidence="5 9" id="KW-0479">Metal-binding</keyword>
<evidence type="ECO:0000256" key="10">
    <source>
        <dbReference type="SAM" id="MobiDB-lite"/>
    </source>
</evidence>
<keyword evidence="12" id="KW-1185">Reference proteome</keyword>
<protein>
    <recommendedName>
        <fullName evidence="9">Ribonuclease H1</fullName>
        <shortName evidence="9">RNase H1</shortName>
        <ecNumber evidence="9">3.1.26.4</ecNumber>
    </recommendedName>
</protein>
<dbReference type="Pfam" id="PF01693">
    <property type="entry name" value="Cauli_VI"/>
    <property type="match status" value="1"/>
</dbReference>
<dbReference type="PROSITE" id="PS50879">
    <property type="entry name" value="RNASE_H_1"/>
    <property type="match status" value="1"/>
</dbReference>
<keyword evidence="6 9" id="KW-0255">Endonuclease</keyword>
<reference evidence="13" key="1">
    <citation type="submission" date="2025-08" db="UniProtKB">
        <authorList>
            <consortium name="RefSeq"/>
        </authorList>
    </citation>
    <scope>IDENTIFICATION</scope>
</reference>
<dbReference type="InterPro" id="IPR012337">
    <property type="entry name" value="RNaseH-like_sf"/>
</dbReference>
<evidence type="ECO:0000256" key="5">
    <source>
        <dbReference type="ARBA" id="ARBA00022723"/>
    </source>
</evidence>
<evidence type="ECO:0000256" key="1">
    <source>
        <dbReference type="ARBA" id="ARBA00000077"/>
    </source>
</evidence>
<evidence type="ECO:0000259" key="11">
    <source>
        <dbReference type="PROSITE" id="PS50879"/>
    </source>
</evidence>
<dbReference type="InterPro" id="IPR050092">
    <property type="entry name" value="RNase_H"/>
</dbReference>
<evidence type="ECO:0000256" key="4">
    <source>
        <dbReference type="ARBA" id="ARBA00022722"/>
    </source>
</evidence>
<dbReference type="EC" id="3.1.26.4" evidence="9"/>
<dbReference type="InterPro" id="IPR036397">
    <property type="entry name" value="RNaseH_sf"/>
</dbReference>